<gene>
    <name evidence="1" type="ORF">POTOM_040242</name>
</gene>
<protein>
    <submittedName>
        <fullName evidence="1">Uncharacterized protein</fullName>
    </submittedName>
</protein>
<evidence type="ECO:0000313" key="2">
    <source>
        <dbReference type="Proteomes" id="UP000886885"/>
    </source>
</evidence>
<dbReference type="EMBL" id="JAAWWB010000021">
    <property type="protein sequence ID" value="KAG6756799.1"/>
    <property type="molecule type" value="Genomic_DNA"/>
</dbReference>
<comment type="caution">
    <text evidence="1">The sequence shown here is derived from an EMBL/GenBank/DDBJ whole genome shotgun (WGS) entry which is preliminary data.</text>
</comment>
<dbReference type="OrthoDB" id="407275at2759"/>
<sequence>MLRKYGQASDHILDAHIVDVNGRVLDRKSMGEDLLSWGHPSLEGEPCLCSKNFTVFSVGKTLAQGPTRLVYKWKHMGPNLEENLFFRVITEAVGDARKGHRTVHATFKHSLFLERNGQLLEYVFLHLGFKSIDCTEMSWIESILYFSVYPKGETIEALINIADFIEHPIAEPVLKKLWNWCLEEEKPGLMRDGRMEEISESETSFPYREAILYSIQFGQVMSSNWIRYIYESMTSYMSKNPRFENQRREHTCLSTIYRP</sequence>
<dbReference type="Proteomes" id="UP000886885">
    <property type="component" value="Chromosome 11A"/>
</dbReference>
<reference evidence="1" key="1">
    <citation type="journal article" date="2020" name="bioRxiv">
        <title>Hybrid origin of Populus tomentosa Carr. identified through genome sequencing and phylogenomic analysis.</title>
        <authorList>
            <person name="An X."/>
            <person name="Gao K."/>
            <person name="Chen Z."/>
            <person name="Li J."/>
            <person name="Yang X."/>
            <person name="Yang X."/>
            <person name="Zhou J."/>
            <person name="Guo T."/>
            <person name="Zhao T."/>
            <person name="Huang S."/>
            <person name="Miao D."/>
            <person name="Khan W.U."/>
            <person name="Rao P."/>
            <person name="Ye M."/>
            <person name="Lei B."/>
            <person name="Liao W."/>
            <person name="Wang J."/>
            <person name="Ji L."/>
            <person name="Li Y."/>
            <person name="Guo B."/>
            <person name="Mustafa N.S."/>
            <person name="Li S."/>
            <person name="Yun Q."/>
            <person name="Keller S.R."/>
            <person name="Mao J."/>
            <person name="Zhang R."/>
            <person name="Strauss S.H."/>
        </authorList>
    </citation>
    <scope>NUCLEOTIDE SEQUENCE</scope>
    <source>
        <strain evidence="1">GM15</strain>
        <tissue evidence="1">Leaf</tissue>
    </source>
</reference>
<dbReference type="AlphaFoldDB" id="A0A8X8CJR5"/>
<accession>A0A8X8CJR5</accession>
<proteinExistence type="predicted"/>
<organism evidence="1 2">
    <name type="scientific">Populus tomentosa</name>
    <name type="common">Chinese white poplar</name>
    <dbReference type="NCBI Taxonomy" id="118781"/>
    <lineage>
        <taxon>Eukaryota</taxon>
        <taxon>Viridiplantae</taxon>
        <taxon>Streptophyta</taxon>
        <taxon>Embryophyta</taxon>
        <taxon>Tracheophyta</taxon>
        <taxon>Spermatophyta</taxon>
        <taxon>Magnoliopsida</taxon>
        <taxon>eudicotyledons</taxon>
        <taxon>Gunneridae</taxon>
        <taxon>Pentapetalae</taxon>
        <taxon>rosids</taxon>
        <taxon>fabids</taxon>
        <taxon>Malpighiales</taxon>
        <taxon>Salicaceae</taxon>
        <taxon>Saliceae</taxon>
        <taxon>Populus</taxon>
    </lineage>
</organism>
<dbReference type="PANTHER" id="PTHR32448">
    <property type="entry name" value="OS08G0158400 PROTEIN"/>
    <property type="match status" value="1"/>
</dbReference>
<name>A0A8X8CJR5_POPTO</name>
<evidence type="ECO:0000313" key="1">
    <source>
        <dbReference type="EMBL" id="KAG6756799.1"/>
    </source>
</evidence>
<keyword evidence="2" id="KW-1185">Reference proteome</keyword>